<name>A0A939DJ37_9GAMM</name>
<keyword evidence="3" id="KW-1185">Reference proteome</keyword>
<gene>
    <name evidence="2" type="ORF">JYP50_20985</name>
</gene>
<proteinExistence type="predicted"/>
<dbReference type="RefSeq" id="WP_206562533.1">
    <property type="nucleotide sequence ID" value="NZ_JAFKCZ010000023.1"/>
</dbReference>
<sequence>MSAERETALRWQVSAFDALNLRELYAALRLRQAVFVVEQDCAYQDLDDRDQGALHMLCWRGGELLATQRCLPPGLSYPESSLGRIVVAPAARGLQLGRELVQRGIDHNLAQWPGSGIRIGAQAHLERFYGSLGFVRDGENYLEDGIPHVHMNYAAPR</sequence>
<organism evidence="2 3">
    <name type="scientific">Parahaliea mediterranea</name>
    <dbReference type="NCBI Taxonomy" id="651086"/>
    <lineage>
        <taxon>Bacteria</taxon>
        <taxon>Pseudomonadati</taxon>
        <taxon>Pseudomonadota</taxon>
        <taxon>Gammaproteobacteria</taxon>
        <taxon>Cellvibrionales</taxon>
        <taxon>Halieaceae</taxon>
        <taxon>Parahaliea</taxon>
    </lineage>
</organism>
<evidence type="ECO:0000259" key="1">
    <source>
        <dbReference type="PROSITE" id="PS51186"/>
    </source>
</evidence>
<dbReference type="PROSITE" id="PS51186">
    <property type="entry name" value="GNAT"/>
    <property type="match status" value="1"/>
</dbReference>
<evidence type="ECO:0000313" key="3">
    <source>
        <dbReference type="Proteomes" id="UP000664303"/>
    </source>
</evidence>
<accession>A0A939DJ37</accession>
<dbReference type="SUPFAM" id="SSF55729">
    <property type="entry name" value="Acyl-CoA N-acyltransferases (Nat)"/>
    <property type="match status" value="1"/>
</dbReference>
<dbReference type="Proteomes" id="UP000664303">
    <property type="component" value="Unassembled WGS sequence"/>
</dbReference>
<protein>
    <submittedName>
        <fullName evidence="2">GNAT family N-acetyltransferase</fullName>
    </submittedName>
</protein>
<dbReference type="AlphaFoldDB" id="A0A939DJ37"/>
<dbReference type="GO" id="GO:0016747">
    <property type="term" value="F:acyltransferase activity, transferring groups other than amino-acyl groups"/>
    <property type="evidence" value="ECO:0007669"/>
    <property type="project" value="InterPro"/>
</dbReference>
<dbReference type="EMBL" id="JAFKCZ010000023">
    <property type="protein sequence ID" value="MBN7799086.1"/>
    <property type="molecule type" value="Genomic_DNA"/>
</dbReference>
<comment type="caution">
    <text evidence="2">The sequence shown here is derived from an EMBL/GenBank/DDBJ whole genome shotgun (WGS) entry which is preliminary data.</text>
</comment>
<dbReference type="InterPro" id="IPR016181">
    <property type="entry name" value="Acyl_CoA_acyltransferase"/>
</dbReference>
<reference evidence="2" key="1">
    <citation type="submission" date="2021-02" db="EMBL/GenBank/DDBJ databases">
        <title>PHA producing bacteria isolated from coastal sediment in Guangdong, Shenzhen.</title>
        <authorList>
            <person name="Zheng W."/>
            <person name="Yu S."/>
            <person name="Huang Y."/>
        </authorList>
    </citation>
    <scope>NUCLEOTIDE SEQUENCE</scope>
    <source>
        <strain evidence="2">TN14-10</strain>
    </source>
</reference>
<dbReference type="InterPro" id="IPR000182">
    <property type="entry name" value="GNAT_dom"/>
</dbReference>
<dbReference type="CDD" id="cd04301">
    <property type="entry name" value="NAT_SF"/>
    <property type="match status" value="1"/>
</dbReference>
<dbReference type="Pfam" id="PF13673">
    <property type="entry name" value="Acetyltransf_10"/>
    <property type="match status" value="1"/>
</dbReference>
<dbReference type="Gene3D" id="3.40.630.30">
    <property type="match status" value="1"/>
</dbReference>
<evidence type="ECO:0000313" key="2">
    <source>
        <dbReference type="EMBL" id="MBN7799086.1"/>
    </source>
</evidence>
<feature type="domain" description="N-acetyltransferase" evidence="1">
    <location>
        <begin position="14"/>
        <end position="156"/>
    </location>
</feature>